<dbReference type="STRING" id="525898.Sdel_1211"/>
<sequence>MVTLFVKMQHLVDRIVSHSPVTNKEDLARLNHYVWITFLMVPLSLGAALFNIYLEHLFLSSYLIIFCVYLIGSLFIIPSTHKVYQIYYSVILFFTILFLYLLYHSYQDRSLILWLFTYPLGIIFLLGSRTGFMFSTLFLGIILSLFIFVEHIHTLYSFSFQMRFSIIYLTISFIASWIEYHRSRYEQESFQTQEALLKEQALLKKEIQRRIVLEEELQHLAQTDILTSLFNRRHFLTLAQQEIIKALRYEHSLCFAVLDIDFFKRINDTLGHPVGDIVVSTLARHLKHSIRQSDIVARIGGEEFAFLLLHVNEEQARAKMERLRQEISECIIEYGVDKTLSVTVSIGLAMLQPPIQTLDELYMKADQKLYEAKKAGRNCIR</sequence>
<dbReference type="InterPro" id="IPR000160">
    <property type="entry name" value="GGDEF_dom"/>
</dbReference>
<evidence type="ECO:0000259" key="4">
    <source>
        <dbReference type="PROSITE" id="PS50887"/>
    </source>
</evidence>
<dbReference type="NCBIfam" id="TIGR00254">
    <property type="entry name" value="GGDEF"/>
    <property type="match status" value="1"/>
</dbReference>
<dbReference type="GO" id="GO:0005886">
    <property type="term" value="C:plasma membrane"/>
    <property type="evidence" value="ECO:0007669"/>
    <property type="project" value="TreeGrafter"/>
</dbReference>
<reference evidence="5 6" key="2">
    <citation type="journal article" date="2010" name="Stand. Genomic Sci.">
        <title>Complete genome sequence of Sulfurospirillum deleyianum type strain (5175).</title>
        <authorList>
            <person name="Sikorski J."/>
            <person name="Lapidus A."/>
            <person name="Copeland A."/>
            <person name="Glavina Del Rio T."/>
            <person name="Nolan M."/>
            <person name="Lucas S."/>
            <person name="Chen F."/>
            <person name="Tice H."/>
            <person name="Cheng J.F."/>
            <person name="Saunders E."/>
            <person name="Bruce D."/>
            <person name="Goodwin L."/>
            <person name="Pitluck S."/>
            <person name="Ovchinnikova G."/>
            <person name="Pati A."/>
            <person name="Ivanova N."/>
            <person name="Mavromatis K."/>
            <person name="Chen A."/>
            <person name="Palaniappan K."/>
            <person name="Chain P."/>
            <person name="Land M."/>
            <person name="Hauser L."/>
            <person name="Chang Y.J."/>
            <person name="Jeffries C.D."/>
            <person name="Brettin T."/>
            <person name="Detter J.C."/>
            <person name="Han C."/>
            <person name="Rohde M."/>
            <person name="Lang E."/>
            <person name="Spring S."/>
            <person name="Goker M."/>
            <person name="Bristow J."/>
            <person name="Eisen J.A."/>
            <person name="Markowitz V."/>
            <person name="Hugenholtz P."/>
            <person name="Kyrpides N.C."/>
            <person name="Klenk H.P."/>
        </authorList>
    </citation>
    <scope>NUCLEOTIDE SEQUENCE [LARGE SCALE GENOMIC DNA]</scope>
    <source>
        <strain evidence="6">ATCC 51133 / DSM 6946 / 5175</strain>
    </source>
</reference>
<accession>D1B2B4</accession>
<keyword evidence="3" id="KW-0812">Transmembrane</keyword>
<dbReference type="AlphaFoldDB" id="D1B2B4"/>
<dbReference type="PANTHER" id="PTHR45138">
    <property type="entry name" value="REGULATORY COMPONENTS OF SENSORY TRANSDUCTION SYSTEM"/>
    <property type="match status" value="1"/>
</dbReference>
<dbReference type="GO" id="GO:1902201">
    <property type="term" value="P:negative regulation of bacterial-type flagellum-dependent cell motility"/>
    <property type="evidence" value="ECO:0007669"/>
    <property type="project" value="TreeGrafter"/>
</dbReference>
<dbReference type="HOGENOM" id="CLU_000445_11_1_7"/>
<keyword evidence="3" id="KW-0472">Membrane</keyword>
<feature type="transmembrane region" description="Helical" evidence="3">
    <location>
        <begin position="110"/>
        <end position="126"/>
    </location>
</feature>
<gene>
    <name evidence="5" type="ordered locus">Sdel_1211</name>
</gene>
<dbReference type="SUPFAM" id="SSF55073">
    <property type="entry name" value="Nucleotide cyclase"/>
    <property type="match status" value="1"/>
</dbReference>
<dbReference type="InterPro" id="IPR029787">
    <property type="entry name" value="Nucleotide_cyclase"/>
</dbReference>
<dbReference type="FunFam" id="3.30.70.270:FF:000001">
    <property type="entry name" value="Diguanylate cyclase domain protein"/>
    <property type="match status" value="1"/>
</dbReference>
<protein>
    <recommendedName>
        <fullName evidence="1">diguanylate cyclase</fullName>
        <ecNumber evidence="1">2.7.7.65</ecNumber>
    </recommendedName>
</protein>
<evidence type="ECO:0000256" key="1">
    <source>
        <dbReference type="ARBA" id="ARBA00012528"/>
    </source>
</evidence>
<dbReference type="RefSeq" id="WP_012856991.1">
    <property type="nucleotide sequence ID" value="NC_013512.1"/>
</dbReference>
<comment type="catalytic activity">
    <reaction evidence="2">
        <text>2 GTP = 3',3'-c-di-GMP + 2 diphosphate</text>
        <dbReference type="Rhea" id="RHEA:24898"/>
        <dbReference type="ChEBI" id="CHEBI:33019"/>
        <dbReference type="ChEBI" id="CHEBI:37565"/>
        <dbReference type="ChEBI" id="CHEBI:58805"/>
        <dbReference type="EC" id="2.7.7.65"/>
    </reaction>
</comment>
<dbReference type="PANTHER" id="PTHR45138:SF9">
    <property type="entry name" value="DIGUANYLATE CYCLASE DGCM-RELATED"/>
    <property type="match status" value="1"/>
</dbReference>
<dbReference type="InterPro" id="IPR043128">
    <property type="entry name" value="Rev_trsase/Diguanyl_cyclase"/>
</dbReference>
<dbReference type="EC" id="2.7.7.65" evidence="1"/>
<feature type="domain" description="GGDEF" evidence="4">
    <location>
        <begin position="251"/>
        <end position="381"/>
    </location>
</feature>
<dbReference type="PROSITE" id="PS50887">
    <property type="entry name" value="GGDEF"/>
    <property type="match status" value="1"/>
</dbReference>
<feature type="transmembrane region" description="Helical" evidence="3">
    <location>
        <begin position="132"/>
        <end position="149"/>
    </location>
</feature>
<keyword evidence="3" id="KW-1133">Transmembrane helix</keyword>
<dbReference type="GO" id="GO:0052621">
    <property type="term" value="F:diguanylate cyclase activity"/>
    <property type="evidence" value="ECO:0007669"/>
    <property type="project" value="UniProtKB-EC"/>
</dbReference>
<dbReference type="EMBL" id="CP001816">
    <property type="protein sequence ID" value="ACZ12234.1"/>
    <property type="molecule type" value="Genomic_DNA"/>
</dbReference>
<evidence type="ECO:0000313" key="6">
    <source>
        <dbReference type="Proteomes" id="UP000002222"/>
    </source>
</evidence>
<dbReference type="KEGG" id="sdl:Sdel_1211"/>
<dbReference type="CDD" id="cd01949">
    <property type="entry name" value="GGDEF"/>
    <property type="match status" value="1"/>
</dbReference>
<feature type="transmembrane region" description="Helical" evidence="3">
    <location>
        <begin position="33"/>
        <end position="54"/>
    </location>
</feature>
<feature type="transmembrane region" description="Helical" evidence="3">
    <location>
        <begin position="86"/>
        <end position="103"/>
    </location>
</feature>
<proteinExistence type="predicted"/>
<dbReference type="eggNOG" id="COG3706">
    <property type="taxonomic scope" value="Bacteria"/>
</dbReference>
<evidence type="ECO:0000256" key="3">
    <source>
        <dbReference type="SAM" id="Phobius"/>
    </source>
</evidence>
<feature type="transmembrane region" description="Helical" evidence="3">
    <location>
        <begin position="61"/>
        <end position="80"/>
    </location>
</feature>
<name>D1B2B4_SULD5</name>
<dbReference type="SMART" id="SM00267">
    <property type="entry name" value="GGDEF"/>
    <property type="match status" value="1"/>
</dbReference>
<evidence type="ECO:0000256" key="2">
    <source>
        <dbReference type="ARBA" id="ARBA00034247"/>
    </source>
</evidence>
<dbReference type="InterPro" id="IPR050469">
    <property type="entry name" value="Diguanylate_Cyclase"/>
</dbReference>
<dbReference type="GO" id="GO:0043709">
    <property type="term" value="P:cell adhesion involved in single-species biofilm formation"/>
    <property type="evidence" value="ECO:0007669"/>
    <property type="project" value="TreeGrafter"/>
</dbReference>
<dbReference type="Gene3D" id="3.30.70.270">
    <property type="match status" value="1"/>
</dbReference>
<reference evidence="6" key="1">
    <citation type="submission" date="2009-11" db="EMBL/GenBank/DDBJ databases">
        <title>The complete genome of Sulfurospirillum deleyianum DSM 6946.</title>
        <authorList>
            <consortium name="US DOE Joint Genome Institute (JGI-PGF)"/>
            <person name="Lucas S."/>
            <person name="Copeland A."/>
            <person name="Lapidus A."/>
            <person name="Glavina del Rio T."/>
            <person name="Dalin E."/>
            <person name="Tice H."/>
            <person name="Bruce D."/>
            <person name="Goodwin L."/>
            <person name="Pitluck S."/>
            <person name="Kyrpides N."/>
            <person name="Mavromatis K."/>
            <person name="Ivanova N."/>
            <person name="Ovchinnikova G."/>
            <person name="Munk A.C."/>
            <person name="Lu M."/>
            <person name="Brettin T."/>
            <person name="Detter J.C."/>
            <person name="Han C."/>
            <person name="Tapia R."/>
            <person name="Larimer F."/>
            <person name="Land M."/>
            <person name="Hauser L."/>
            <person name="Markowitz V."/>
            <person name="Cheng J.F."/>
            <person name="Hugenholtz P."/>
            <person name="Woyke T."/>
            <person name="Wu D."/>
            <person name="Aumann P."/>
            <person name="Schneider S."/>
            <person name="Lang E."/>
            <person name="Spring S."/>
            <person name="Klenk H.P."/>
            <person name="Eisen J.A."/>
        </authorList>
    </citation>
    <scope>NUCLEOTIDE SEQUENCE [LARGE SCALE GENOMIC DNA]</scope>
    <source>
        <strain evidence="6">ATCC 51133 / DSM 6946 / 5175</strain>
    </source>
</reference>
<dbReference type="InterPro" id="IPR048435">
    <property type="entry name" value="MASE6"/>
</dbReference>
<dbReference type="Pfam" id="PF00990">
    <property type="entry name" value="GGDEF"/>
    <property type="match status" value="1"/>
</dbReference>
<dbReference type="Pfam" id="PF20966">
    <property type="entry name" value="MASE6"/>
    <property type="match status" value="1"/>
</dbReference>
<keyword evidence="6" id="KW-1185">Reference proteome</keyword>
<dbReference type="Proteomes" id="UP000002222">
    <property type="component" value="Chromosome"/>
</dbReference>
<dbReference type="OrthoDB" id="9790367at2"/>
<organism evidence="5 6">
    <name type="scientific">Sulfurospirillum deleyianum (strain ATCC 51133 / DSM 6946 / 5175)</name>
    <dbReference type="NCBI Taxonomy" id="525898"/>
    <lineage>
        <taxon>Bacteria</taxon>
        <taxon>Pseudomonadati</taxon>
        <taxon>Campylobacterota</taxon>
        <taxon>Epsilonproteobacteria</taxon>
        <taxon>Campylobacterales</taxon>
        <taxon>Sulfurospirillaceae</taxon>
        <taxon>Sulfurospirillum</taxon>
    </lineage>
</organism>
<evidence type="ECO:0000313" key="5">
    <source>
        <dbReference type="EMBL" id="ACZ12234.1"/>
    </source>
</evidence>